<name>A0AAD5QKG9_PARTN</name>
<protein>
    <submittedName>
        <fullName evidence="3">Uncharacterized protein</fullName>
    </submittedName>
</protein>
<gene>
    <name evidence="2" type="ORF">KIN20_008165</name>
    <name evidence="3" type="ORF">KIN20_008169</name>
    <name evidence="4" type="ORF">KIN20_017146</name>
</gene>
<dbReference type="AlphaFoldDB" id="A0AAD5QKG9"/>
<proteinExistence type="predicted"/>
<feature type="region of interest" description="Disordered" evidence="1">
    <location>
        <begin position="1"/>
        <end position="105"/>
    </location>
</feature>
<accession>A0AAD5QKG9</accession>
<feature type="compositionally biased region" description="Low complexity" evidence="1">
    <location>
        <begin position="84"/>
        <end position="96"/>
    </location>
</feature>
<evidence type="ECO:0000313" key="2">
    <source>
        <dbReference type="EMBL" id="KAJ1351982.1"/>
    </source>
</evidence>
<evidence type="ECO:0000313" key="4">
    <source>
        <dbReference type="EMBL" id="KAJ1358664.1"/>
    </source>
</evidence>
<sequence length="105" mass="10519">MGDEYEMMGELGNDAPPPPPVPQPPPSVPLPPVGPPPPPVRPPPPPFPPNALKKQHSTPGPRPAPLASTKPDKAGAGKKKSSKKATNTTGATQGATRGAGGSTEG</sequence>
<reference evidence="3" key="1">
    <citation type="submission" date="2021-06" db="EMBL/GenBank/DDBJ databases">
        <title>Parelaphostrongylus tenuis whole genome reference sequence.</title>
        <authorList>
            <person name="Garwood T.J."/>
            <person name="Larsen P.A."/>
            <person name="Fountain-Jones N.M."/>
            <person name="Garbe J.R."/>
            <person name="Macchietto M.G."/>
            <person name="Kania S.A."/>
            <person name="Gerhold R.W."/>
            <person name="Richards J.E."/>
            <person name="Wolf T.M."/>
        </authorList>
    </citation>
    <scope>NUCLEOTIDE SEQUENCE</scope>
    <source>
        <strain evidence="3">MNPRO001-30</strain>
        <tissue evidence="3">Meninges</tissue>
    </source>
</reference>
<feature type="compositionally biased region" description="Pro residues" evidence="1">
    <location>
        <begin position="15"/>
        <end position="49"/>
    </location>
</feature>
<evidence type="ECO:0000256" key="1">
    <source>
        <dbReference type="SAM" id="MobiDB-lite"/>
    </source>
</evidence>
<dbReference type="EMBL" id="JAHQIW010001276">
    <property type="protein sequence ID" value="KAJ1351982.1"/>
    <property type="molecule type" value="Genomic_DNA"/>
</dbReference>
<dbReference type="EMBL" id="JAHQIW010003422">
    <property type="protein sequence ID" value="KAJ1358664.1"/>
    <property type="molecule type" value="Genomic_DNA"/>
</dbReference>
<evidence type="ECO:0000313" key="5">
    <source>
        <dbReference type="Proteomes" id="UP001196413"/>
    </source>
</evidence>
<dbReference type="EMBL" id="JAHQIW010001276">
    <property type="protein sequence ID" value="KAJ1351985.1"/>
    <property type="molecule type" value="Genomic_DNA"/>
</dbReference>
<dbReference type="Proteomes" id="UP001196413">
    <property type="component" value="Unassembled WGS sequence"/>
</dbReference>
<evidence type="ECO:0000313" key="3">
    <source>
        <dbReference type="EMBL" id="KAJ1351985.1"/>
    </source>
</evidence>
<comment type="caution">
    <text evidence="3">The sequence shown here is derived from an EMBL/GenBank/DDBJ whole genome shotgun (WGS) entry which is preliminary data.</text>
</comment>
<organism evidence="3 5">
    <name type="scientific">Parelaphostrongylus tenuis</name>
    <name type="common">Meningeal worm</name>
    <dbReference type="NCBI Taxonomy" id="148309"/>
    <lineage>
        <taxon>Eukaryota</taxon>
        <taxon>Metazoa</taxon>
        <taxon>Ecdysozoa</taxon>
        <taxon>Nematoda</taxon>
        <taxon>Chromadorea</taxon>
        <taxon>Rhabditida</taxon>
        <taxon>Rhabditina</taxon>
        <taxon>Rhabditomorpha</taxon>
        <taxon>Strongyloidea</taxon>
        <taxon>Metastrongylidae</taxon>
        <taxon>Parelaphostrongylus</taxon>
    </lineage>
</organism>
<keyword evidence="5" id="KW-1185">Reference proteome</keyword>